<feature type="chain" id="PRO_5046513136" description="Neutral ceramidase" evidence="5">
    <location>
        <begin position="47"/>
        <end position="707"/>
    </location>
</feature>
<evidence type="ECO:0000259" key="7">
    <source>
        <dbReference type="Pfam" id="PF17048"/>
    </source>
</evidence>
<keyword evidence="9" id="KW-1185">Reference proteome</keyword>
<comment type="catalytic activity">
    <reaction evidence="3">
        <text>an N-acylsphing-4-enine + H2O = sphing-4-enine + a fatty acid</text>
        <dbReference type="Rhea" id="RHEA:20856"/>
        <dbReference type="ChEBI" id="CHEBI:15377"/>
        <dbReference type="ChEBI" id="CHEBI:28868"/>
        <dbReference type="ChEBI" id="CHEBI:52639"/>
        <dbReference type="ChEBI" id="CHEBI:57756"/>
        <dbReference type="EC" id="3.5.1.23"/>
    </reaction>
</comment>
<proteinExistence type="inferred from homology"/>
<name>A0ABU9BRZ4_9BURK</name>
<comment type="caution">
    <text evidence="8">The sequence shown here is derived from an EMBL/GenBank/DDBJ whole genome shotgun (WGS) entry which is preliminary data.</text>
</comment>
<evidence type="ECO:0000256" key="3">
    <source>
        <dbReference type="RuleBase" id="RU366019"/>
    </source>
</evidence>
<keyword evidence="5" id="KW-0732">Signal</keyword>
<feature type="compositionally biased region" description="Polar residues" evidence="4">
    <location>
        <begin position="1"/>
        <end position="19"/>
    </location>
</feature>
<keyword evidence="3" id="KW-0443">Lipid metabolism</keyword>
<dbReference type="RefSeq" id="WP_341426025.1">
    <property type="nucleotide sequence ID" value="NZ_JBBUTG010000006.1"/>
</dbReference>
<dbReference type="InterPro" id="IPR031331">
    <property type="entry name" value="NEUT/ALK_ceramidase_C"/>
</dbReference>
<keyword evidence="3" id="KW-0746">Sphingolipid metabolism</keyword>
<feature type="region of interest" description="Disordered" evidence="4">
    <location>
        <begin position="1"/>
        <end position="24"/>
    </location>
</feature>
<keyword evidence="2 3" id="KW-0378">Hydrolase</keyword>
<feature type="signal peptide" evidence="5">
    <location>
        <begin position="1"/>
        <end position="46"/>
    </location>
</feature>
<evidence type="ECO:0000256" key="4">
    <source>
        <dbReference type="SAM" id="MobiDB-lite"/>
    </source>
</evidence>
<feature type="domain" description="Neutral/alkaline non-lysosomal ceramidase N-terminal" evidence="6">
    <location>
        <begin position="49"/>
        <end position="543"/>
    </location>
</feature>
<evidence type="ECO:0000256" key="2">
    <source>
        <dbReference type="ARBA" id="ARBA00022801"/>
    </source>
</evidence>
<feature type="domain" description="Neutral/alkaline non-lysosomal ceramidase C-terminal" evidence="7">
    <location>
        <begin position="549"/>
        <end position="706"/>
    </location>
</feature>
<dbReference type="Proteomes" id="UP001371218">
    <property type="component" value="Unassembled WGS sequence"/>
</dbReference>
<evidence type="ECO:0000313" key="8">
    <source>
        <dbReference type="EMBL" id="MEK8031637.1"/>
    </source>
</evidence>
<accession>A0ABU9BRZ4</accession>
<dbReference type="InterPro" id="IPR006823">
    <property type="entry name" value="Ceramidase_alk"/>
</dbReference>
<gene>
    <name evidence="8" type="ORF">AACH06_12485</name>
</gene>
<evidence type="ECO:0000256" key="1">
    <source>
        <dbReference type="ARBA" id="ARBA00009835"/>
    </source>
</evidence>
<dbReference type="EMBL" id="JBBUTG010000006">
    <property type="protein sequence ID" value="MEK8031637.1"/>
    <property type="molecule type" value="Genomic_DNA"/>
</dbReference>
<dbReference type="InterPro" id="IPR038445">
    <property type="entry name" value="NCDase_C_sf"/>
</dbReference>
<comment type="similarity">
    <text evidence="1 3">Belongs to the neutral ceramidase family.</text>
</comment>
<dbReference type="PANTHER" id="PTHR12670">
    <property type="entry name" value="CERAMIDASE"/>
    <property type="match status" value="1"/>
</dbReference>
<dbReference type="InterPro" id="IPR031329">
    <property type="entry name" value="NEUT/ALK_ceramidase_N"/>
</dbReference>
<dbReference type="EC" id="3.5.1.23" evidence="3"/>
<dbReference type="Pfam" id="PF17048">
    <property type="entry name" value="Ceramidse_alk_C"/>
    <property type="match status" value="1"/>
</dbReference>
<evidence type="ECO:0000256" key="5">
    <source>
        <dbReference type="SAM" id="SignalP"/>
    </source>
</evidence>
<sequence>MSADRQQQTSPRARTTGRSDQPRRRWRSLAACVALAASAAATTAQAGEFEIGSGIYDITGPVAEIGMFGYAAQQEVDGLHQRMRSHAYIIKDPASARRVVFVSADLGAMFQSVKLEVVKELQKKYGNLYTHANVMLTATHTHVGVGMLSHYPLYILASADKSGFGYDDQSYWAVVNGIVKSIERAHNNLGPGSIDLVEGDLLGASRNRSLDAYRNNPDHANYAYDTNKKMTLLKLRKDNGREIGLINWFSVHPTSFSLNFTKVSADNKGYAQMRFEKLKGTDHAAGETFVAAFANSDEGDSVPTDGNAYSAPGYEGSANEYANAEAAGKRQFDRALQLYGNTGKRLNGTLDYRHQWVNHANFTVTPEFTGDGYRTLCAASRGFSFAAGGENGPSNIPGIYEGMTKDNFDFDYAVSQFNQSPLAGSILFLFGAINLFVDDSCQWPKPNLLPTGALDWVPEVLPFQIFTIGQLAIVAVPYETTTMAGRRVRDRVQSVLASRGITHVVIAGLANTYSGYLTTNAEFQKQHYEGASTEFGPYALAATEQILNGLSRALVDGKSVADTGTPPYKTNELRLQRPDVVFDDKYLWESFGQVLTDAKASYSRGGEVTVSFRGGHPKNNLRTQDTFLKVERLVDGQWTSVANDWDWDTTYRWRREGIAFSVVDVTWRIPADATPGKYRIRQFGDWKSGWDMKVRPYSGSSRTFTVN</sequence>
<dbReference type="Pfam" id="PF04734">
    <property type="entry name" value="Ceramidase_alk"/>
    <property type="match status" value="1"/>
</dbReference>
<protein>
    <recommendedName>
        <fullName evidence="3">Neutral ceramidase</fullName>
        <ecNumber evidence="3">3.5.1.23</ecNumber>
    </recommendedName>
</protein>
<organism evidence="8 9">
    <name type="scientific">Ideonella lacteola</name>
    <dbReference type="NCBI Taxonomy" id="2984193"/>
    <lineage>
        <taxon>Bacteria</taxon>
        <taxon>Pseudomonadati</taxon>
        <taxon>Pseudomonadota</taxon>
        <taxon>Betaproteobacteria</taxon>
        <taxon>Burkholderiales</taxon>
        <taxon>Sphaerotilaceae</taxon>
        <taxon>Ideonella</taxon>
    </lineage>
</organism>
<reference evidence="8 9" key="1">
    <citation type="submission" date="2024-04" db="EMBL/GenBank/DDBJ databases">
        <title>Novel species of the genus Ideonella isolated from streams.</title>
        <authorList>
            <person name="Lu H."/>
        </authorList>
    </citation>
    <scope>NUCLEOTIDE SEQUENCE [LARGE SCALE GENOMIC DNA]</scope>
    <source>
        <strain evidence="8 9">DXS29W</strain>
    </source>
</reference>
<dbReference type="PANTHER" id="PTHR12670:SF1">
    <property type="entry name" value="NEUTRAL CERAMIDASE"/>
    <property type="match status" value="1"/>
</dbReference>
<evidence type="ECO:0000313" key="9">
    <source>
        <dbReference type="Proteomes" id="UP001371218"/>
    </source>
</evidence>
<dbReference type="Gene3D" id="2.60.40.2300">
    <property type="entry name" value="Neutral/alkaline non-lysosomal ceramidase, C-terminal domain"/>
    <property type="match status" value="1"/>
</dbReference>
<evidence type="ECO:0000259" key="6">
    <source>
        <dbReference type="Pfam" id="PF04734"/>
    </source>
</evidence>